<dbReference type="Pfam" id="PF02465">
    <property type="entry name" value="FliD_N"/>
    <property type="match status" value="1"/>
</dbReference>
<dbReference type="Pfam" id="PF07195">
    <property type="entry name" value="FliD_C"/>
    <property type="match status" value="1"/>
</dbReference>
<evidence type="ECO:0000256" key="1">
    <source>
        <dbReference type="ARBA" id="ARBA00009764"/>
    </source>
</evidence>
<organism evidence="8 9">
    <name type="scientific">Pusillimonas noertemannii</name>
    <dbReference type="NCBI Taxonomy" id="305977"/>
    <lineage>
        <taxon>Bacteria</taxon>
        <taxon>Pseudomonadati</taxon>
        <taxon>Pseudomonadota</taxon>
        <taxon>Betaproteobacteria</taxon>
        <taxon>Burkholderiales</taxon>
        <taxon>Alcaligenaceae</taxon>
        <taxon>Pusillimonas</taxon>
    </lineage>
</organism>
<comment type="subunit">
    <text evidence="2 5">Homopentamer.</text>
</comment>
<protein>
    <recommendedName>
        <fullName evidence="5">Flagellar hook-associated protein 2</fullName>
        <shortName evidence="5">HAP2</shortName>
    </recommendedName>
    <alternativeName>
        <fullName evidence="5">Flagellar cap protein</fullName>
    </alternativeName>
</protein>
<evidence type="ECO:0000256" key="5">
    <source>
        <dbReference type="RuleBase" id="RU362066"/>
    </source>
</evidence>
<comment type="caution">
    <text evidence="8">The sequence shown here is derived from an EMBL/GenBank/DDBJ whole genome shotgun (WGS) entry which is preliminary data.</text>
</comment>
<keyword evidence="4 5" id="KW-0975">Bacterial flagellum</keyword>
<dbReference type="InterPro" id="IPR040026">
    <property type="entry name" value="FliD"/>
</dbReference>
<dbReference type="InterPro" id="IPR010810">
    <property type="entry name" value="Flagellin_hook_IN_motif"/>
</dbReference>
<evidence type="ECO:0000259" key="6">
    <source>
        <dbReference type="Pfam" id="PF02465"/>
    </source>
</evidence>
<accession>A0A2U1CSV1</accession>
<comment type="similarity">
    <text evidence="1 5">Belongs to the FliD family.</text>
</comment>
<feature type="domain" description="Flagellar hook-associated protein 2 C-terminal" evidence="7">
    <location>
        <begin position="224"/>
        <end position="443"/>
    </location>
</feature>
<dbReference type="EMBL" id="QEKO01000001">
    <property type="protein sequence ID" value="PVY68904.1"/>
    <property type="molecule type" value="Genomic_DNA"/>
</dbReference>
<dbReference type="RefSeq" id="WP_218940723.1">
    <property type="nucleotide sequence ID" value="NZ_JACCEX010000008.1"/>
</dbReference>
<sequence length="462" mass="48438">MAVSSIGVGSGLPLDELLTDLRNSENQALSLIQTKQVSAQNRLSAYGKIQSSIEALKTAAEKLGKDETYGALKTSASSDAFTASATNKAIAGQYDIQVQTLASAQTLVAGGVADRSQAIGQGGVLTIKLADGTEHTLDLEGVDTSIDGLLAAINNADPSLGVRATVLNDGSENPHRLMLTSTSTGTDAAVTSIEVTGNSDPENALQALLGFEAGVAGNMQEQAASNASLTINGIAVTSQTNQVEGAIEGVTLNLAKAGGESGTLKVQRDDSATTQTIKDFVTAYNNLQNTIKSLTSYDVDAQQGSALTGDTLARRAQAQSRDALNGYLSEGTLRTLSQMGITTNPSSGLLETDNDKLAAAVKDHLGDVRQLLAGENGLAKRFTQMTGNFLGSTGYIQTAKDGTDRNIKDLQKQYDDTSTRIDAKMENYRRQFTALDSMMAQMSSVSSYLTQQLSMLGNLNEK</sequence>
<dbReference type="InterPro" id="IPR010809">
    <property type="entry name" value="FliD_C"/>
</dbReference>
<dbReference type="PANTHER" id="PTHR30288">
    <property type="entry name" value="FLAGELLAR CAP/ASSEMBLY PROTEIN FLID"/>
    <property type="match status" value="1"/>
</dbReference>
<reference evidence="8 9" key="1">
    <citation type="submission" date="2018-04" db="EMBL/GenBank/DDBJ databases">
        <title>Genomic Encyclopedia of Type Strains, Phase IV (KMG-IV): sequencing the most valuable type-strain genomes for metagenomic binning, comparative biology and taxonomic classification.</title>
        <authorList>
            <person name="Goeker M."/>
        </authorList>
    </citation>
    <scope>NUCLEOTIDE SEQUENCE [LARGE SCALE GENOMIC DNA]</scope>
    <source>
        <strain evidence="8 9">DSM 10065</strain>
    </source>
</reference>
<dbReference type="InterPro" id="IPR003481">
    <property type="entry name" value="FliD_N"/>
</dbReference>
<dbReference type="GO" id="GO:0071973">
    <property type="term" value="P:bacterial-type flagellum-dependent cell motility"/>
    <property type="evidence" value="ECO:0007669"/>
    <property type="project" value="TreeGrafter"/>
</dbReference>
<dbReference type="Proteomes" id="UP000246145">
    <property type="component" value="Unassembled WGS sequence"/>
</dbReference>
<evidence type="ECO:0000256" key="3">
    <source>
        <dbReference type="ARBA" id="ARBA00023054"/>
    </source>
</evidence>
<dbReference type="AlphaFoldDB" id="A0A2U1CSV1"/>
<evidence type="ECO:0000259" key="7">
    <source>
        <dbReference type="Pfam" id="PF07195"/>
    </source>
</evidence>
<evidence type="ECO:0000313" key="8">
    <source>
        <dbReference type="EMBL" id="PVY68904.1"/>
    </source>
</evidence>
<proteinExistence type="inferred from homology"/>
<keyword evidence="8" id="KW-0969">Cilium</keyword>
<dbReference type="PANTHER" id="PTHR30288:SF0">
    <property type="entry name" value="FLAGELLAR HOOK-ASSOCIATED PROTEIN 2"/>
    <property type="match status" value="1"/>
</dbReference>
<evidence type="ECO:0000256" key="2">
    <source>
        <dbReference type="ARBA" id="ARBA00011255"/>
    </source>
</evidence>
<dbReference type="GO" id="GO:0007155">
    <property type="term" value="P:cell adhesion"/>
    <property type="evidence" value="ECO:0007669"/>
    <property type="project" value="InterPro"/>
</dbReference>
<name>A0A2U1CSV1_9BURK</name>
<dbReference type="GO" id="GO:0009421">
    <property type="term" value="C:bacterial-type flagellum filament cap"/>
    <property type="evidence" value="ECO:0007669"/>
    <property type="project" value="InterPro"/>
</dbReference>
<keyword evidence="9" id="KW-1185">Reference proteome</keyword>
<keyword evidence="8" id="KW-0282">Flagellum</keyword>
<evidence type="ECO:0000256" key="4">
    <source>
        <dbReference type="ARBA" id="ARBA00023143"/>
    </source>
</evidence>
<keyword evidence="5" id="KW-0964">Secreted</keyword>
<evidence type="ECO:0000313" key="9">
    <source>
        <dbReference type="Proteomes" id="UP000246145"/>
    </source>
</evidence>
<feature type="domain" description="Flagellar hook-associated protein 2 N-terminal" evidence="6">
    <location>
        <begin position="10"/>
        <end position="105"/>
    </location>
</feature>
<keyword evidence="8" id="KW-0966">Cell projection</keyword>
<keyword evidence="3" id="KW-0175">Coiled coil</keyword>
<comment type="function">
    <text evidence="5">Required for morphogenesis and for the elongation of the flagellar filament by facilitating polymerization of the flagellin monomers at the tip of growing filament. Forms a capping structure, which prevents flagellin subunits (transported through the central channel of the flagellum) from leaking out without polymerization at the distal end.</text>
</comment>
<dbReference type="STRING" id="1231391.GCA_000308195_03495"/>
<dbReference type="GO" id="GO:0009424">
    <property type="term" value="C:bacterial-type flagellum hook"/>
    <property type="evidence" value="ECO:0007669"/>
    <property type="project" value="UniProtKB-UniRule"/>
</dbReference>
<dbReference type="Pfam" id="PF07196">
    <property type="entry name" value="Flagellin_IN"/>
    <property type="match status" value="1"/>
</dbReference>
<gene>
    <name evidence="8" type="ORF">C7440_1318</name>
</gene>
<comment type="subcellular location">
    <subcellularLocation>
        <location evidence="5">Secreted</location>
    </subcellularLocation>
    <subcellularLocation>
        <location evidence="5">Bacterial flagellum</location>
    </subcellularLocation>
</comment>
<dbReference type="GO" id="GO:0005576">
    <property type="term" value="C:extracellular region"/>
    <property type="evidence" value="ECO:0007669"/>
    <property type="project" value="UniProtKB-SubCell"/>
</dbReference>